<dbReference type="PATRIC" id="fig|1223523.3.peg.253"/>
<accession>M3CFC7</accession>
<evidence type="ECO:0000313" key="1">
    <source>
        <dbReference type="EMBL" id="EMF02426.1"/>
    </source>
</evidence>
<dbReference type="AlphaFoldDB" id="M3CFC7"/>
<dbReference type="EMBL" id="AORZ01000002">
    <property type="protein sequence ID" value="EMF02426.1"/>
    <property type="molecule type" value="Genomic_DNA"/>
</dbReference>
<gene>
    <name evidence="1" type="ORF">H340_01229</name>
</gene>
<evidence type="ECO:0000313" key="2">
    <source>
        <dbReference type="Proteomes" id="UP000011740"/>
    </source>
</evidence>
<comment type="caution">
    <text evidence="1">The sequence shown here is derived from an EMBL/GenBank/DDBJ whole genome shotgun (WGS) entry which is preliminary data.</text>
</comment>
<organism evidence="1 2">
    <name type="scientific">Streptomyces mobaraensis (strain ATCC 29032 / DSM 40847 / JCM 4168 / NBRC 13819 / NCIMB 11159 / IPCR 16-22)</name>
    <dbReference type="NCBI Taxonomy" id="1223523"/>
    <lineage>
        <taxon>Bacteria</taxon>
        <taxon>Bacillati</taxon>
        <taxon>Actinomycetota</taxon>
        <taxon>Actinomycetes</taxon>
        <taxon>Kitasatosporales</taxon>
        <taxon>Streptomycetaceae</taxon>
        <taxon>Streptomyces</taxon>
    </lineage>
</organism>
<proteinExistence type="predicted"/>
<name>M3CFC7_STRM1</name>
<dbReference type="Proteomes" id="UP000011740">
    <property type="component" value="Unassembled WGS sequence"/>
</dbReference>
<sequence length="153" mass="17551">MKDPLTVAQIAELFGITRQGVYHHIGGKTEQLAQKDRTNIKELRPFTVPSHQQACTLWNNITATIKYALDPTSLSDTRLRVMKNWWRTLDKNLVIVADKDEAGNYLAKCGGWRLEDRVPSDGDMIVRPHTEPTEQQRRVLSWKIIEEALKKDA</sequence>
<reference evidence="1 2" key="1">
    <citation type="journal article" date="2013" name="Genome Announc.">
        <title>Whole-Genome Shotgun Assembly and Analysis of the Genome of Streptomyces mobaraensis DSM 40847, a Strain for Industrial Production of Microbial Transglutaminase.</title>
        <authorList>
            <person name="Yang H."/>
            <person name="He T."/>
            <person name="Wu W."/>
            <person name="Zhu W."/>
            <person name="Lu B."/>
            <person name="Sun W."/>
        </authorList>
    </citation>
    <scope>NUCLEOTIDE SEQUENCE [LARGE SCALE GENOMIC DNA]</scope>
    <source>
        <strain evidence="1 2">DSM 40847</strain>
    </source>
</reference>
<protein>
    <submittedName>
        <fullName evidence="1">Uncharacterized protein</fullName>
    </submittedName>
</protein>